<keyword evidence="5" id="KW-0325">Glycoprotein</keyword>
<evidence type="ECO:0000256" key="4">
    <source>
        <dbReference type="ARBA" id="ARBA00022729"/>
    </source>
</evidence>
<comment type="subcellular location">
    <subcellularLocation>
        <location evidence="1">Secreted</location>
    </subcellularLocation>
</comment>
<dbReference type="AlphaFoldDB" id="A0ABD1FAF8"/>
<evidence type="ECO:0000256" key="6">
    <source>
        <dbReference type="ARBA" id="ARBA00056866"/>
    </source>
</evidence>
<comment type="function">
    <text evidence="6">May be a carrier protein for lipids.</text>
</comment>
<dbReference type="CDD" id="cd23992">
    <property type="entry name" value="PBP_GOBP"/>
    <property type="match status" value="1"/>
</dbReference>
<dbReference type="EMBL" id="JBDJPC010000002">
    <property type="protein sequence ID" value="KAL1513934.1"/>
    <property type="molecule type" value="Genomic_DNA"/>
</dbReference>
<dbReference type="PANTHER" id="PTHR11857:SF43">
    <property type="entry name" value="GEO07291P1-RELATED"/>
    <property type="match status" value="1"/>
</dbReference>
<keyword evidence="3" id="KW-0964">Secreted</keyword>
<dbReference type="InterPro" id="IPR036728">
    <property type="entry name" value="PBP_GOBP_sf"/>
</dbReference>
<comment type="caution">
    <text evidence="8">The sequence shown here is derived from an EMBL/GenBank/DDBJ whole genome shotgun (WGS) entry which is preliminary data.</text>
</comment>
<dbReference type="SMART" id="SM00708">
    <property type="entry name" value="PhBP"/>
    <property type="match status" value="1"/>
</dbReference>
<reference evidence="8 9" key="1">
    <citation type="submission" date="2024-05" db="EMBL/GenBank/DDBJ databases">
        <title>Genetic variation in Jamaican populations of the coffee berry borer (Hypothenemus hampei).</title>
        <authorList>
            <person name="Errbii M."/>
            <person name="Myrie A."/>
        </authorList>
    </citation>
    <scope>NUCLEOTIDE SEQUENCE [LARGE SCALE GENOMIC DNA]</scope>
    <source>
        <strain evidence="8">JA-Hopewell-2020-01-JO</strain>
        <tissue evidence="8">Whole body</tissue>
    </source>
</reference>
<dbReference type="FunFam" id="1.10.238.20:FF:000001">
    <property type="entry name" value="General odorant-binding protein lush"/>
    <property type="match status" value="1"/>
</dbReference>
<evidence type="ECO:0000256" key="2">
    <source>
        <dbReference type="ARBA" id="ARBA00008098"/>
    </source>
</evidence>
<evidence type="ECO:0000256" key="1">
    <source>
        <dbReference type="ARBA" id="ARBA00004613"/>
    </source>
</evidence>
<dbReference type="SUPFAM" id="SSF47565">
    <property type="entry name" value="Insect pheromone/odorant-binding proteins"/>
    <property type="match status" value="1"/>
</dbReference>
<proteinExistence type="inferred from homology"/>
<dbReference type="GO" id="GO:0007608">
    <property type="term" value="P:sensory perception of smell"/>
    <property type="evidence" value="ECO:0007669"/>
    <property type="project" value="UniProtKB-ARBA"/>
</dbReference>
<evidence type="ECO:0000256" key="5">
    <source>
        <dbReference type="ARBA" id="ARBA00023180"/>
    </source>
</evidence>
<protein>
    <submittedName>
        <fullName evidence="8">Uncharacterized protein</fullName>
    </submittedName>
</protein>
<dbReference type="Pfam" id="PF01395">
    <property type="entry name" value="PBP_GOBP"/>
    <property type="match status" value="1"/>
</dbReference>
<feature type="signal peptide" evidence="7">
    <location>
        <begin position="1"/>
        <end position="21"/>
    </location>
</feature>
<accession>A0ABD1FAF8</accession>
<name>A0ABD1FAF8_HYPHA</name>
<evidence type="ECO:0000313" key="9">
    <source>
        <dbReference type="Proteomes" id="UP001566132"/>
    </source>
</evidence>
<dbReference type="Proteomes" id="UP001566132">
    <property type="component" value="Unassembled WGS sequence"/>
</dbReference>
<dbReference type="Gene3D" id="1.10.238.20">
    <property type="entry name" value="Pheromone/general odorant binding protein domain"/>
    <property type="match status" value="1"/>
</dbReference>
<feature type="chain" id="PRO_5044811768" evidence="7">
    <location>
        <begin position="22"/>
        <end position="138"/>
    </location>
</feature>
<keyword evidence="9" id="KW-1185">Reference proteome</keyword>
<evidence type="ECO:0000313" key="8">
    <source>
        <dbReference type="EMBL" id="KAL1513934.1"/>
    </source>
</evidence>
<sequence length="138" mass="15099">MMNTILVPVWVLAFFATIIKAELTIEEKVKAIAFSRACLADTGVNPDLIKAARQGNFSNDSKFKDYVFCMSKRIGFQNDAGELQNDAIVKKVGAALGDMEAAKKLAASCVVVKENKQDTAVASFKCYYDNTPNHLSIL</sequence>
<keyword evidence="4 7" id="KW-0732">Signal</keyword>
<dbReference type="InterPro" id="IPR006170">
    <property type="entry name" value="PBP/GOBP"/>
</dbReference>
<organism evidence="8 9">
    <name type="scientific">Hypothenemus hampei</name>
    <name type="common">Coffee berry borer</name>
    <dbReference type="NCBI Taxonomy" id="57062"/>
    <lineage>
        <taxon>Eukaryota</taxon>
        <taxon>Metazoa</taxon>
        <taxon>Ecdysozoa</taxon>
        <taxon>Arthropoda</taxon>
        <taxon>Hexapoda</taxon>
        <taxon>Insecta</taxon>
        <taxon>Pterygota</taxon>
        <taxon>Neoptera</taxon>
        <taxon>Endopterygota</taxon>
        <taxon>Coleoptera</taxon>
        <taxon>Polyphaga</taxon>
        <taxon>Cucujiformia</taxon>
        <taxon>Curculionidae</taxon>
        <taxon>Scolytinae</taxon>
        <taxon>Hypothenemus</taxon>
    </lineage>
</organism>
<evidence type="ECO:0000256" key="3">
    <source>
        <dbReference type="ARBA" id="ARBA00022525"/>
    </source>
</evidence>
<gene>
    <name evidence="8" type="ORF">ABEB36_003272</name>
</gene>
<dbReference type="GO" id="GO:0005576">
    <property type="term" value="C:extracellular region"/>
    <property type="evidence" value="ECO:0007669"/>
    <property type="project" value="UniProtKB-SubCell"/>
</dbReference>
<comment type="similarity">
    <text evidence="2">Belongs to the PBP/GOBP family.</text>
</comment>
<evidence type="ECO:0000256" key="7">
    <source>
        <dbReference type="SAM" id="SignalP"/>
    </source>
</evidence>
<dbReference type="PANTHER" id="PTHR11857">
    <property type="entry name" value="ODORANT BINDING PROTEIN-RELATED"/>
    <property type="match status" value="1"/>
</dbReference>